<dbReference type="AlphaFoldDB" id="A0A0E9UM80"/>
<name>A0A0E9UM80_ANGAN</name>
<proteinExistence type="predicted"/>
<dbReference type="EMBL" id="GBXM01041680">
    <property type="protein sequence ID" value="JAH66897.1"/>
    <property type="molecule type" value="Transcribed_RNA"/>
</dbReference>
<protein>
    <submittedName>
        <fullName evidence="1">Uncharacterized protein</fullName>
    </submittedName>
</protein>
<reference evidence="1" key="2">
    <citation type="journal article" date="2015" name="Fish Shellfish Immunol.">
        <title>Early steps in the European eel (Anguilla anguilla)-Vibrio vulnificus interaction in the gills: Role of the RtxA13 toxin.</title>
        <authorList>
            <person name="Callol A."/>
            <person name="Pajuelo D."/>
            <person name="Ebbesson L."/>
            <person name="Teles M."/>
            <person name="MacKenzie S."/>
            <person name="Amaro C."/>
        </authorList>
    </citation>
    <scope>NUCLEOTIDE SEQUENCE</scope>
</reference>
<organism evidence="1">
    <name type="scientific">Anguilla anguilla</name>
    <name type="common">European freshwater eel</name>
    <name type="synonym">Muraena anguilla</name>
    <dbReference type="NCBI Taxonomy" id="7936"/>
    <lineage>
        <taxon>Eukaryota</taxon>
        <taxon>Metazoa</taxon>
        <taxon>Chordata</taxon>
        <taxon>Craniata</taxon>
        <taxon>Vertebrata</taxon>
        <taxon>Euteleostomi</taxon>
        <taxon>Actinopterygii</taxon>
        <taxon>Neopterygii</taxon>
        <taxon>Teleostei</taxon>
        <taxon>Anguilliformes</taxon>
        <taxon>Anguillidae</taxon>
        <taxon>Anguilla</taxon>
    </lineage>
</organism>
<accession>A0A0E9UM80</accession>
<sequence length="45" mass="5238">MECQMHTKSSFGANECNSSTLHTLKMYRKTYNLNKITIVCQLKQI</sequence>
<reference evidence="1" key="1">
    <citation type="submission" date="2014-11" db="EMBL/GenBank/DDBJ databases">
        <authorList>
            <person name="Amaro Gonzalez C."/>
        </authorList>
    </citation>
    <scope>NUCLEOTIDE SEQUENCE</scope>
</reference>
<evidence type="ECO:0000313" key="1">
    <source>
        <dbReference type="EMBL" id="JAH66897.1"/>
    </source>
</evidence>